<dbReference type="AlphaFoldDB" id="A0A8K0CQ52"/>
<proteinExistence type="predicted"/>
<dbReference type="PANTHER" id="PTHR47272">
    <property type="entry name" value="DDE_TNP_1_7 DOMAIN-CONTAINING PROTEIN"/>
    <property type="match status" value="1"/>
</dbReference>
<organism evidence="4 5">
    <name type="scientific">Ignelater luminosus</name>
    <name type="common">Cucubano</name>
    <name type="synonym">Pyrophorus luminosus</name>
    <dbReference type="NCBI Taxonomy" id="2038154"/>
    <lineage>
        <taxon>Eukaryota</taxon>
        <taxon>Metazoa</taxon>
        <taxon>Ecdysozoa</taxon>
        <taxon>Arthropoda</taxon>
        <taxon>Hexapoda</taxon>
        <taxon>Insecta</taxon>
        <taxon>Pterygota</taxon>
        <taxon>Neoptera</taxon>
        <taxon>Endopterygota</taxon>
        <taxon>Coleoptera</taxon>
        <taxon>Polyphaga</taxon>
        <taxon>Elateriformia</taxon>
        <taxon>Elateroidea</taxon>
        <taxon>Elateridae</taxon>
        <taxon>Agrypninae</taxon>
        <taxon>Pyrophorini</taxon>
        <taxon>Ignelater</taxon>
    </lineage>
</organism>
<keyword evidence="1" id="KW-0472">Membrane</keyword>
<evidence type="ECO:0000259" key="3">
    <source>
        <dbReference type="Pfam" id="PF13843"/>
    </source>
</evidence>
<name>A0A8K0CQ52_IGNLU</name>
<feature type="transmembrane region" description="Helical" evidence="1">
    <location>
        <begin position="199"/>
        <end position="219"/>
    </location>
</feature>
<feature type="chain" id="PRO_5035434420" description="PiggyBac transposable element-derived protein domain-containing protein" evidence="2">
    <location>
        <begin position="23"/>
        <end position="319"/>
    </location>
</feature>
<evidence type="ECO:0000313" key="5">
    <source>
        <dbReference type="Proteomes" id="UP000801492"/>
    </source>
</evidence>
<evidence type="ECO:0000256" key="1">
    <source>
        <dbReference type="SAM" id="Phobius"/>
    </source>
</evidence>
<reference evidence="4" key="1">
    <citation type="submission" date="2019-08" db="EMBL/GenBank/DDBJ databases">
        <title>The genome of the North American firefly Photinus pyralis.</title>
        <authorList>
            <consortium name="Photinus pyralis genome working group"/>
            <person name="Fallon T.R."/>
            <person name="Sander Lower S.E."/>
            <person name="Weng J.-K."/>
        </authorList>
    </citation>
    <scope>NUCLEOTIDE SEQUENCE</scope>
    <source>
        <strain evidence="4">TRF0915ILg1</strain>
        <tissue evidence="4">Whole body</tissue>
    </source>
</reference>
<dbReference type="PANTHER" id="PTHR47272:SF1">
    <property type="entry name" value="PIGGYBAC TRANSPOSABLE ELEMENT-DERIVED PROTEIN 3-LIKE"/>
    <property type="match status" value="1"/>
</dbReference>
<protein>
    <recommendedName>
        <fullName evidence="3">PiggyBac transposable element-derived protein domain-containing protein</fullName>
    </recommendedName>
</protein>
<dbReference type="EMBL" id="VTPC01068561">
    <property type="protein sequence ID" value="KAF2889292.1"/>
    <property type="molecule type" value="Genomic_DNA"/>
</dbReference>
<feature type="domain" description="PiggyBac transposable element-derived protein" evidence="3">
    <location>
        <begin position="2"/>
        <end position="216"/>
    </location>
</feature>
<evidence type="ECO:0000313" key="4">
    <source>
        <dbReference type="EMBL" id="KAF2889292.1"/>
    </source>
</evidence>
<keyword evidence="1" id="KW-0812">Transmembrane</keyword>
<evidence type="ECO:0000256" key="2">
    <source>
        <dbReference type="SAM" id="SignalP"/>
    </source>
</evidence>
<keyword evidence="2" id="KW-0732">Signal</keyword>
<accession>A0A8K0CQ52</accession>
<feature type="signal peptide" evidence="2">
    <location>
        <begin position="1"/>
        <end position="22"/>
    </location>
</feature>
<keyword evidence="5" id="KW-1185">Reference proteome</keyword>
<sequence>MKPHKWGFKLFILSGVSGLAYKFEIYTGTENRCRLPNEPDLGTSANIVVRLSRGVPHNQFYRLYFDNYYSSIPLVSYLSSIGIYSLGTIRRNRISNCKLPTEQQMKKESRGISHEYVATVNSSNISTVVWKDNKIVTLVSSFTGQLPVQEVVRYDRKQNKKVTVACPNLVKEYNRHMGGVDFLDSLIGMYKIRLRTKKWYMRIFYYLIDMTIVNSWLLYRRVHREQNEPFISLATFRIEIAECLCKVKQIQEKKKRGPTAYIPPKDIRTDATAHWPQYTNERLRCKKPNCKKLSYVKCSKCGVQLCFNKDSNCFRAFHE</sequence>
<dbReference type="Pfam" id="PF13843">
    <property type="entry name" value="DDE_Tnp_1_7"/>
    <property type="match status" value="1"/>
</dbReference>
<dbReference type="Proteomes" id="UP000801492">
    <property type="component" value="Unassembled WGS sequence"/>
</dbReference>
<dbReference type="OrthoDB" id="6783909at2759"/>
<dbReference type="InterPro" id="IPR029526">
    <property type="entry name" value="PGBD"/>
</dbReference>
<keyword evidence="1" id="KW-1133">Transmembrane helix</keyword>
<comment type="caution">
    <text evidence="4">The sequence shown here is derived from an EMBL/GenBank/DDBJ whole genome shotgun (WGS) entry which is preliminary data.</text>
</comment>
<gene>
    <name evidence="4" type="ORF">ILUMI_16881</name>
</gene>